<protein>
    <submittedName>
        <fullName evidence="1">Uncharacterized protein</fullName>
    </submittedName>
</protein>
<sequence>MQAVFWNSDMGCSRTIQIRMQFTHATVGVDNHVIGQFFPIR</sequence>
<name>A0A2P2PCF6_RHIMU</name>
<organism evidence="1">
    <name type="scientific">Rhizophora mucronata</name>
    <name type="common">Asiatic mangrove</name>
    <dbReference type="NCBI Taxonomy" id="61149"/>
    <lineage>
        <taxon>Eukaryota</taxon>
        <taxon>Viridiplantae</taxon>
        <taxon>Streptophyta</taxon>
        <taxon>Embryophyta</taxon>
        <taxon>Tracheophyta</taxon>
        <taxon>Spermatophyta</taxon>
        <taxon>Magnoliopsida</taxon>
        <taxon>eudicotyledons</taxon>
        <taxon>Gunneridae</taxon>
        <taxon>Pentapetalae</taxon>
        <taxon>rosids</taxon>
        <taxon>fabids</taxon>
        <taxon>Malpighiales</taxon>
        <taxon>Rhizophoraceae</taxon>
        <taxon>Rhizophora</taxon>
    </lineage>
</organism>
<dbReference type="AlphaFoldDB" id="A0A2P2PCF6"/>
<evidence type="ECO:0000313" key="1">
    <source>
        <dbReference type="EMBL" id="MBX52424.1"/>
    </source>
</evidence>
<accession>A0A2P2PCF6</accession>
<proteinExistence type="predicted"/>
<reference evidence="1" key="1">
    <citation type="submission" date="2018-02" db="EMBL/GenBank/DDBJ databases">
        <title>Rhizophora mucronata_Transcriptome.</title>
        <authorList>
            <person name="Meera S.P."/>
            <person name="Sreeshan A."/>
            <person name="Augustine A."/>
        </authorList>
    </citation>
    <scope>NUCLEOTIDE SEQUENCE</scope>
    <source>
        <tissue evidence="1">Leaf</tissue>
    </source>
</reference>
<dbReference type="EMBL" id="GGEC01071940">
    <property type="protein sequence ID" value="MBX52424.1"/>
    <property type="molecule type" value="Transcribed_RNA"/>
</dbReference>